<dbReference type="SUPFAM" id="SSF51735">
    <property type="entry name" value="NAD(P)-binding Rossmann-fold domains"/>
    <property type="match status" value="1"/>
</dbReference>
<protein>
    <recommendedName>
        <fullName evidence="5">NAD-dependent epimerase/dehydratase domain-containing protein</fullName>
    </recommendedName>
</protein>
<evidence type="ECO:0000256" key="1">
    <source>
        <dbReference type="ARBA" id="ARBA00006484"/>
    </source>
</evidence>
<accession>A0A6A6D2C6</accession>
<dbReference type="EMBL" id="ML993579">
    <property type="protein sequence ID" value="KAF2173574.1"/>
    <property type="molecule type" value="Genomic_DNA"/>
</dbReference>
<dbReference type="AlphaFoldDB" id="A0A6A6D2C6"/>
<dbReference type="OrthoDB" id="10253736at2759"/>
<dbReference type="Proteomes" id="UP000799537">
    <property type="component" value="Unassembled WGS sequence"/>
</dbReference>
<dbReference type="Pfam" id="PF00106">
    <property type="entry name" value="adh_short"/>
    <property type="match status" value="1"/>
</dbReference>
<proteinExistence type="inferred from homology"/>
<dbReference type="InterPro" id="IPR002347">
    <property type="entry name" value="SDR_fam"/>
</dbReference>
<gene>
    <name evidence="3" type="ORF">M409DRAFT_15852</name>
</gene>
<comment type="similarity">
    <text evidence="1">Belongs to the short-chain dehydrogenases/reductases (SDR) family.</text>
</comment>
<reference evidence="3" key="1">
    <citation type="journal article" date="2020" name="Stud. Mycol.">
        <title>101 Dothideomycetes genomes: a test case for predicting lifestyles and emergence of pathogens.</title>
        <authorList>
            <person name="Haridas S."/>
            <person name="Albert R."/>
            <person name="Binder M."/>
            <person name="Bloem J."/>
            <person name="Labutti K."/>
            <person name="Salamov A."/>
            <person name="Andreopoulos B."/>
            <person name="Baker S."/>
            <person name="Barry K."/>
            <person name="Bills G."/>
            <person name="Bluhm B."/>
            <person name="Cannon C."/>
            <person name="Castanera R."/>
            <person name="Culley D."/>
            <person name="Daum C."/>
            <person name="Ezra D."/>
            <person name="Gonzalez J."/>
            <person name="Henrissat B."/>
            <person name="Kuo A."/>
            <person name="Liang C."/>
            <person name="Lipzen A."/>
            <person name="Lutzoni F."/>
            <person name="Magnuson J."/>
            <person name="Mondo S."/>
            <person name="Nolan M."/>
            <person name="Ohm R."/>
            <person name="Pangilinan J."/>
            <person name="Park H.-J."/>
            <person name="Ramirez L."/>
            <person name="Alfaro M."/>
            <person name="Sun H."/>
            <person name="Tritt A."/>
            <person name="Yoshinaga Y."/>
            <person name="Zwiers L.-H."/>
            <person name="Turgeon B."/>
            <person name="Goodwin S."/>
            <person name="Spatafora J."/>
            <person name="Crous P."/>
            <person name="Grigoriev I."/>
        </authorList>
    </citation>
    <scope>NUCLEOTIDE SEQUENCE</scope>
    <source>
        <strain evidence="3">ATCC 36951</strain>
    </source>
</reference>
<evidence type="ECO:0008006" key="5">
    <source>
        <dbReference type="Google" id="ProtNLM"/>
    </source>
</evidence>
<dbReference type="CDD" id="cd05233">
    <property type="entry name" value="SDR_c"/>
    <property type="match status" value="1"/>
</dbReference>
<organism evidence="3 4">
    <name type="scientific">Zasmidium cellare ATCC 36951</name>
    <dbReference type="NCBI Taxonomy" id="1080233"/>
    <lineage>
        <taxon>Eukaryota</taxon>
        <taxon>Fungi</taxon>
        <taxon>Dikarya</taxon>
        <taxon>Ascomycota</taxon>
        <taxon>Pezizomycotina</taxon>
        <taxon>Dothideomycetes</taxon>
        <taxon>Dothideomycetidae</taxon>
        <taxon>Mycosphaerellales</taxon>
        <taxon>Mycosphaerellaceae</taxon>
        <taxon>Zasmidium</taxon>
    </lineage>
</organism>
<dbReference type="PRINTS" id="PR00081">
    <property type="entry name" value="GDHRDH"/>
</dbReference>
<dbReference type="GO" id="GO:0016491">
    <property type="term" value="F:oxidoreductase activity"/>
    <property type="evidence" value="ECO:0007669"/>
    <property type="project" value="UniProtKB-KW"/>
</dbReference>
<name>A0A6A6D2C6_ZASCE</name>
<keyword evidence="4" id="KW-1185">Reference proteome</keyword>
<dbReference type="PANTHER" id="PTHR24321:SF8">
    <property type="entry name" value="ESTRADIOL 17-BETA-DEHYDROGENASE 8-RELATED"/>
    <property type="match status" value="1"/>
</dbReference>
<evidence type="ECO:0000256" key="2">
    <source>
        <dbReference type="ARBA" id="ARBA00023002"/>
    </source>
</evidence>
<dbReference type="InterPro" id="IPR036291">
    <property type="entry name" value="NAD(P)-bd_dom_sf"/>
</dbReference>
<dbReference type="RefSeq" id="XP_033674463.1">
    <property type="nucleotide sequence ID" value="XM_033803375.1"/>
</dbReference>
<dbReference type="Gene3D" id="3.40.50.720">
    <property type="entry name" value="NAD(P)-binding Rossmann-like Domain"/>
    <property type="match status" value="1"/>
</dbReference>
<keyword evidence="2" id="KW-0560">Oxidoreductase</keyword>
<dbReference type="PANTHER" id="PTHR24321">
    <property type="entry name" value="DEHYDROGENASES, SHORT CHAIN"/>
    <property type="match status" value="1"/>
</dbReference>
<evidence type="ECO:0000313" key="4">
    <source>
        <dbReference type="Proteomes" id="UP000799537"/>
    </source>
</evidence>
<sequence length="299" mass="32350">MSERRPISSQTPFDLSLGFENTHVLVTGACGFIGRAVVNAFLAAGAVVTASDLSSSHDFDTSDPSVHFVAADISTDIDDVFLKAEARFGPVETVVALASYDASVLKWTESICDADPEEFQRVMDVNVKGTFLTVRRWLRGIRAATESKETRDSLKNVSLVIVGSEAGIYSTRAQAAYATGKSAVQVGLMKSVVQDCPRIFPRARINAIAPGPVDTPRLQEISREYGSQWRYALSEATYALPGLVSCEDCARQILVTCSERFSASVHGQLLSVDRGKSGSMIWSKQEADAFLRPADVSGR</sequence>
<dbReference type="GeneID" id="54556647"/>
<evidence type="ECO:0000313" key="3">
    <source>
        <dbReference type="EMBL" id="KAF2173574.1"/>
    </source>
</evidence>